<evidence type="ECO:0000259" key="2">
    <source>
        <dbReference type="Pfam" id="PF19189"/>
    </source>
</evidence>
<protein>
    <recommendedName>
        <fullName evidence="2">Mtf2-like C-terminal domain-containing protein</fullName>
    </recommendedName>
</protein>
<dbReference type="PANTHER" id="PTHR39468">
    <property type="entry name" value="CHROMOSOME 7, WHOLE GENOME SHOTGUN SEQUENCE"/>
    <property type="match status" value="1"/>
</dbReference>
<proteinExistence type="predicted"/>
<evidence type="ECO:0000313" key="4">
    <source>
        <dbReference type="Proteomes" id="UP001303373"/>
    </source>
</evidence>
<feature type="region of interest" description="Disordered" evidence="1">
    <location>
        <begin position="153"/>
        <end position="173"/>
    </location>
</feature>
<reference evidence="3 4" key="1">
    <citation type="submission" date="2023-11" db="EMBL/GenBank/DDBJ databases">
        <title>An acidophilic fungus is an integral part of prey digestion in a carnivorous sundew plant.</title>
        <authorList>
            <person name="Tsai I.J."/>
        </authorList>
    </citation>
    <scope>NUCLEOTIDE SEQUENCE [LARGE SCALE GENOMIC DNA]</scope>
    <source>
        <strain evidence="3">169a</strain>
    </source>
</reference>
<feature type="compositionally biased region" description="Basic and acidic residues" evidence="1">
    <location>
        <begin position="36"/>
        <end position="59"/>
    </location>
</feature>
<dbReference type="Pfam" id="PF19189">
    <property type="entry name" value="Mtf2"/>
    <property type="match status" value="1"/>
</dbReference>
<feature type="region of interest" description="Disordered" evidence="1">
    <location>
        <begin position="36"/>
        <end position="138"/>
    </location>
</feature>
<dbReference type="EMBL" id="CP138583">
    <property type="protein sequence ID" value="WPH00531.1"/>
    <property type="molecule type" value="Genomic_DNA"/>
</dbReference>
<gene>
    <name evidence="3" type="ORF">R9X50_00336000</name>
</gene>
<evidence type="ECO:0000256" key="1">
    <source>
        <dbReference type="SAM" id="MobiDB-lite"/>
    </source>
</evidence>
<evidence type="ECO:0000313" key="3">
    <source>
        <dbReference type="EMBL" id="WPH00531.1"/>
    </source>
</evidence>
<dbReference type="InterPro" id="IPR043837">
    <property type="entry name" value="Mtf2-like_C"/>
</dbReference>
<dbReference type="GO" id="GO:0005739">
    <property type="term" value="C:mitochondrion"/>
    <property type="evidence" value="ECO:0007669"/>
    <property type="project" value="InterPro"/>
</dbReference>
<feature type="domain" description="Mtf2-like C-terminal" evidence="2">
    <location>
        <begin position="237"/>
        <end position="415"/>
    </location>
</feature>
<sequence length="448" mass="50971">MLVRSASKQRPQLERFCLPFLYSTLTIRRELTVIDRGSKQDSEPPRFRRVEVGDQDRRGTRTAGRTANQRHRKTSEVTARSNERSRASRFNDRFVKKNEQLERFETKRPREEHIPFDRRSPEQLSDGADKNDLTKTTITPREKKAFERLLKLLPSKEKETSPRSPSEVGNGANAAPLCEAQEDDITRDAAVPQFSSPVLQQLASSAMGHQKAQDDTKSTEETITPISREAQESIADIEQKFHRAKSDEELWQRLNTYILDPVGVLNLDGAKHSARRPPKSSKKTTPPAIETTSITPELLTEHLHRYLLAYMRESAQSFPSSLRPLSLLSCLRNLGPSTLALGASTELYNAHMSALYAHYPTDLGAITDILAEMDHQAYSFDDETLRLLARIDSEAWRFQRGHGGKGMQALWTTERMWRGVKAIKRWRAVVIERMQEEALRLAQSEIGA</sequence>
<dbReference type="InterPro" id="IPR040009">
    <property type="entry name" value="Mtf2/C5D6.12-like"/>
</dbReference>
<feature type="compositionally biased region" description="Basic and acidic residues" evidence="1">
    <location>
        <begin position="81"/>
        <end position="133"/>
    </location>
</feature>
<accession>A0AAQ3R465</accession>
<organism evidence="3 4">
    <name type="scientific">Acrodontium crateriforme</name>
    <dbReference type="NCBI Taxonomy" id="150365"/>
    <lineage>
        <taxon>Eukaryota</taxon>
        <taxon>Fungi</taxon>
        <taxon>Dikarya</taxon>
        <taxon>Ascomycota</taxon>
        <taxon>Pezizomycotina</taxon>
        <taxon>Dothideomycetes</taxon>
        <taxon>Dothideomycetidae</taxon>
        <taxon>Mycosphaerellales</taxon>
        <taxon>Teratosphaeriaceae</taxon>
        <taxon>Acrodontium</taxon>
    </lineage>
</organism>
<name>A0AAQ3R465_9PEZI</name>
<dbReference type="PANTHER" id="PTHR39468:SF1">
    <property type="entry name" value="MTF2-LIKE C-TERMINAL DOMAIN-CONTAINING PROTEIN"/>
    <property type="match status" value="1"/>
</dbReference>
<keyword evidence="4" id="KW-1185">Reference proteome</keyword>
<dbReference type="Proteomes" id="UP001303373">
    <property type="component" value="Chromosome 4"/>
</dbReference>
<dbReference type="AlphaFoldDB" id="A0AAQ3R465"/>